<dbReference type="CDD" id="cd01700">
    <property type="entry name" value="PolY_Pol_V_umuC"/>
    <property type="match status" value="1"/>
</dbReference>
<evidence type="ECO:0000256" key="1">
    <source>
        <dbReference type="ARBA" id="ARBA00010945"/>
    </source>
</evidence>
<dbReference type="InterPro" id="IPR017961">
    <property type="entry name" value="DNA_pol_Y-fam_little_finger"/>
</dbReference>
<dbReference type="SUPFAM" id="SSF56672">
    <property type="entry name" value="DNA/RNA polymerases"/>
    <property type="match status" value="1"/>
</dbReference>
<evidence type="ECO:0000259" key="6">
    <source>
        <dbReference type="PROSITE" id="PS50173"/>
    </source>
</evidence>
<dbReference type="InterPro" id="IPR001126">
    <property type="entry name" value="UmuC"/>
</dbReference>
<evidence type="ECO:0000256" key="2">
    <source>
        <dbReference type="ARBA" id="ARBA00022763"/>
    </source>
</evidence>
<keyword evidence="4" id="KW-0234">DNA repair</keyword>
<dbReference type="EMBL" id="AP024484">
    <property type="protein sequence ID" value="BCS86640.1"/>
    <property type="molecule type" value="Genomic_DNA"/>
</dbReference>
<dbReference type="PANTHER" id="PTHR11076">
    <property type="entry name" value="DNA REPAIR POLYMERASE UMUC / TRANSFERASE FAMILY MEMBER"/>
    <property type="match status" value="1"/>
</dbReference>
<evidence type="ECO:0000313" key="7">
    <source>
        <dbReference type="EMBL" id="BCS86640.1"/>
    </source>
</evidence>
<dbReference type="Pfam" id="PF13438">
    <property type="entry name" value="DUF4113"/>
    <property type="match status" value="1"/>
</dbReference>
<feature type="domain" description="UmuC" evidence="6">
    <location>
        <begin position="2"/>
        <end position="187"/>
    </location>
</feature>
<dbReference type="Pfam" id="PF11799">
    <property type="entry name" value="IMS_C"/>
    <property type="match status" value="1"/>
</dbReference>
<dbReference type="Gene3D" id="3.30.1490.100">
    <property type="entry name" value="DNA polymerase, Y-family, little finger domain"/>
    <property type="match status" value="1"/>
</dbReference>
<keyword evidence="5" id="KW-0742">SOS response</keyword>
<protein>
    <submittedName>
        <fullName evidence="7">SOS mutagenesis and repair protein UmuC</fullName>
    </submittedName>
</protein>
<dbReference type="PANTHER" id="PTHR11076:SF34">
    <property type="entry name" value="PROTEIN UMUC"/>
    <property type="match status" value="1"/>
</dbReference>
<dbReference type="Gene3D" id="3.40.1170.60">
    <property type="match status" value="1"/>
</dbReference>
<dbReference type="InterPro" id="IPR043502">
    <property type="entry name" value="DNA/RNA_pol_sf"/>
</dbReference>
<dbReference type="InterPro" id="IPR025188">
    <property type="entry name" value="DUF4113"/>
</dbReference>
<dbReference type="Proteomes" id="UP001319045">
    <property type="component" value="Chromosome"/>
</dbReference>
<dbReference type="InterPro" id="IPR036775">
    <property type="entry name" value="DNA_pol_Y-fam_lit_finger_sf"/>
</dbReference>
<dbReference type="InterPro" id="IPR050116">
    <property type="entry name" value="DNA_polymerase-Y"/>
</dbReference>
<dbReference type="Gene3D" id="3.30.70.270">
    <property type="match status" value="1"/>
</dbReference>
<comment type="similarity">
    <text evidence="1">Belongs to the DNA polymerase type-Y family.</text>
</comment>
<dbReference type="InterPro" id="IPR043128">
    <property type="entry name" value="Rev_trsase/Diguanyl_cyclase"/>
</dbReference>
<evidence type="ECO:0000313" key="8">
    <source>
        <dbReference type="Proteomes" id="UP001319045"/>
    </source>
</evidence>
<sequence length="422" mass="47492">MIALVDCNSFFCSVEKAFHAGLNGKPVCVLSSNDGCIIALTPEAKAIGLHRGDPIYKVRDLVKYNNVAIFSTNMYLYAAMSRRVTNILRSFVNHVENYSIDESFCFLDGYDKQYDQEDYMRMVVEKVKLYTDIPVSVGVAQSRTLAKMGSKFAKNYKGYNSVCMIDTDEKRRKALSMMELSDVWGIGRRTLPKLEYYGVHTPLELADKKESWIKSRFSLPMVQTWKELNGISCIDTSEIAGKQSICTSRSFGEKVTDISSLRAAVANFAAGSANKLRGQHSVASAVTVFIMTSRFREDLRPYSNSLTVTLSVPTSDTIEITKAALQIVDDIYIKGICYKKAGVVLSDITNDTAIQQNLFDDIQNRPQRFKLMNTIDKLNHRYGIKSIRLAVEGEGKQNWHSKSEHRSGNYISDINEIMTIQI</sequence>
<organism evidence="7 8">
    <name type="scientific">Prevotella herbatica</name>
    <dbReference type="NCBI Taxonomy" id="2801997"/>
    <lineage>
        <taxon>Bacteria</taxon>
        <taxon>Pseudomonadati</taxon>
        <taxon>Bacteroidota</taxon>
        <taxon>Bacteroidia</taxon>
        <taxon>Bacteroidales</taxon>
        <taxon>Prevotellaceae</taxon>
        <taxon>Prevotella</taxon>
    </lineage>
</organism>
<name>A0ABN6EKY2_9BACT</name>
<evidence type="ECO:0000256" key="5">
    <source>
        <dbReference type="ARBA" id="ARBA00023236"/>
    </source>
</evidence>
<keyword evidence="8" id="KW-1185">Reference proteome</keyword>
<keyword evidence="2" id="KW-0227">DNA damage</keyword>
<dbReference type="RefSeq" id="WP_207154210.1">
    <property type="nucleotide sequence ID" value="NZ_AP024484.1"/>
</dbReference>
<reference evidence="7 8" key="1">
    <citation type="journal article" date="2022" name="Int. J. Syst. Evol. Microbiol.">
        <title>Prevotella herbatica sp. nov., a plant polysaccharide-decomposing anaerobic bacterium isolated from a methanogenic reactor.</title>
        <authorList>
            <person name="Uek A."/>
            <person name="Tonouchi A."/>
            <person name="Kaku N."/>
            <person name="Ueki K."/>
        </authorList>
    </citation>
    <scope>NUCLEOTIDE SEQUENCE [LARGE SCALE GENOMIC DNA]</scope>
    <source>
        <strain evidence="7 8">WR041</strain>
    </source>
</reference>
<accession>A0ABN6EKY2</accession>
<dbReference type="PROSITE" id="PS50173">
    <property type="entry name" value="UMUC"/>
    <property type="match status" value="1"/>
</dbReference>
<keyword evidence="3" id="KW-0741">SOS mutagenesis</keyword>
<dbReference type="Pfam" id="PF00817">
    <property type="entry name" value="IMS"/>
    <property type="match status" value="1"/>
</dbReference>
<dbReference type="SUPFAM" id="SSF100879">
    <property type="entry name" value="Lesion bypass DNA polymerase (Y-family), little finger domain"/>
    <property type="match status" value="1"/>
</dbReference>
<gene>
    <name evidence="7" type="ORF">prwr041_25330</name>
</gene>
<evidence type="ECO:0000256" key="3">
    <source>
        <dbReference type="ARBA" id="ARBA00023199"/>
    </source>
</evidence>
<proteinExistence type="inferred from homology"/>
<evidence type="ECO:0000256" key="4">
    <source>
        <dbReference type="ARBA" id="ARBA00023204"/>
    </source>
</evidence>